<dbReference type="Proteomes" id="UP000499080">
    <property type="component" value="Unassembled WGS sequence"/>
</dbReference>
<evidence type="ECO:0000313" key="2">
    <source>
        <dbReference type="EMBL" id="GBM02353.1"/>
    </source>
</evidence>
<dbReference type="EMBL" id="BGPR01000179">
    <property type="protein sequence ID" value="GBM02353.1"/>
    <property type="molecule type" value="Genomic_DNA"/>
</dbReference>
<protein>
    <submittedName>
        <fullName evidence="2">Uncharacterized protein</fullName>
    </submittedName>
</protein>
<gene>
    <name evidence="2" type="ORF">AVEN_138463_1</name>
</gene>
<organism evidence="2 3">
    <name type="scientific">Araneus ventricosus</name>
    <name type="common">Orbweaver spider</name>
    <name type="synonym">Epeira ventricosa</name>
    <dbReference type="NCBI Taxonomy" id="182803"/>
    <lineage>
        <taxon>Eukaryota</taxon>
        <taxon>Metazoa</taxon>
        <taxon>Ecdysozoa</taxon>
        <taxon>Arthropoda</taxon>
        <taxon>Chelicerata</taxon>
        <taxon>Arachnida</taxon>
        <taxon>Araneae</taxon>
        <taxon>Araneomorphae</taxon>
        <taxon>Entelegynae</taxon>
        <taxon>Araneoidea</taxon>
        <taxon>Araneidae</taxon>
        <taxon>Araneus</taxon>
    </lineage>
</organism>
<sequence length="89" mass="9928">MIHPLTLVLPSERGRSDLVVRSRHRTAGFQVRKPIPLKIHRVLGLFHAKSYIVGQTSPAVVVRKFGEGLPAQASSSSSDRDLNYEIRPK</sequence>
<dbReference type="AlphaFoldDB" id="A0A4Y2CDD6"/>
<name>A0A4Y2CDD6_ARAVE</name>
<evidence type="ECO:0000313" key="3">
    <source>
        <dbReference type="Proteomes" id="UP000499080"/>
    </source>
</evidence>
<feature type="region of interest" description="Disordered" evidence="1">
    <location>
        <begin position="69"/>
        <end position="89"/>
    </location>
</feature>
<proteinExistence type="predicted"/>
<accession>A0A4Y2CDD6</accession>
<keyword evidence="3" id="KW-1185">Reference proteome</keyword>
<reference evidence="2 3" key="1">
    <citation type="journal article" date="2019" name="Sci. Rep.">
        <title>Orb-weaving spider Araneus ventricosus genome elucidates the spidroin gene catalogue.</title>
        <authorList>
            <person name="Kono N."/>
            <person name="Nakamura H."/>
            <person name="Ohtoshi R."/>
            <person name="Moran D.A.P."/>
            <person name="Shinohara A."/>
            <person name="Yoshida Y."/>
            <person name="Fujiwara M."/>
            <person name="Mori M."/>
            <person name="Tomita M."/>
            <person name="Arakawa K."/>
        </authorList>
    </citation>
    <scope>NUCLEOTIDE SEQUENCE [LARGE SCALE GENOMIC DNA]</scope>
</reference>
<feature type="compositionally biased region" description="Basic and acidic residues" evidence="1">
    <location>
        <begin position="78"/>
        <end position="89"/>
    </location>
</feature>
<comment type="caution">
    <text evidence="2">The sequence shown here is derived from an EMBL/GenBank/DDBJ whole genome shotgun (WGS) entry which is preliminary data.</text>
</comment>
<evidence type="ECO:0000256" key="1">
    <source>
        <dbReference type="SAM" id="MobiDB-lite"/>
    </source>
</evidence>